<dbReference type="GO" id="GO:0043139">
    <property type="term" value="F:5'-3' DNA helicase activity"/>
    <property type="evidence" value="ECO:0007669"/>
    <property type="project" value="UniProtKB-EC"/>
</dbReference>
<sequence>MNLSNKMRVKSKQIVLLIDEVAALHNVVLDALSGAFADLIQEGDMSKPFGGVPVILSGDPCQLGRVELYEKSPAYPPDEYPTRPCWEGQAWSDMDPVVMYLTSFHRGQDVGYLKLLAEVRAAPRLRAGVPHFSEESMRVLSLIRDRDGGQVPPRYPHTIICLTNREAEQFNRQHLEALVEEEELVIDAVDTEHGPLGSSFSLLDVEALGFKSSIHLKRGCRVMVTANDPAKHHTNGQMGTVMNFNEYGGDEPVVTVKLDGEGTHIDLRRQRLDVYGSNGEIIFTRRQVPLTLCAAVTAHKLVGVSLQGAWIHLPFKRVSAEHDDRVSAYWSATWISGGMYTIMSRVGDRSKIRIHPLRNTMDPDLLQPIFFIDPGASEFDASCKARSWLESVEGLDGSQESEVVEVNDRTPVSGGVELPHGDLAHIEHKIETLGTTIDKRLHLLAVSLHFASLQPSVEGNFTNPVVYCMMRPGITAKLSALPMDTQIRFYQELHERLNLTHDNLDDESLSTMVDSLPTPSSAPPAREPLLAGQEHHREASSTTATNHPSSPRPRRTSRCSQNLPDSVADPDSEAAEAADDESDIGEDVHGAQEEATAEEDDEDDLSLTEEQAGDTVPDPGGDKYGKDPFTIYRGHIYPVMKKFLEVNPHFRLVELSLKKLKYGRRQCTLECKRSTSTRCRGRAPAERARPDWRLWPEHVCKYSEVYVNMVDGRCYFYPLKSVGASPEQWREHKHPYGTEVCRSAYVPPDICDHWAEILHQRPDSTLDQLRIQSNERYLAGEYCPGTLQFIADKGLKELTKVRGAYRSMVENGKGGLSINRFVEQVDPLRRVPTALEDDFLPVLTSLLNLRRGCQTDEDLVRVRRADDCILLNDVLCEKRLVDQGGSELQHFAAVFSSVRMLSHLEGCKTVGLDGTYNVIYGDVVLLVVCALPHGETAKPVAICLLKRESTTSVSFALRRLMEAAAALDIRGTEPEEVVIDGAEPLHAAVKEVWRDARIISCYYHVKQRAKKAKAKAHLSGSLWRQVNRDLDVMGDAWGRNDWRELRDLFLRKYESNSTTLSPTDAESMKIFMTEFKHYLDDSDWRSRWGAYNSEISGPRTNNSVERFNSELKKTVLSSRHRRTLASFGAFLKCTARWMELSQYGHGYRVKGVPEREDRVKAKEFFTRDLFSIVPRSWDSGTTGNLGDDDN</sequence>
<dbReference type="GO" id="GO:0000723">
    <property type="term" value="P:telomere maintenance"/>
    <property type="evidence" value="ECO:0007669"/>
    <property type="project" value="InterPro"/>
</dbReference>
<proteinExistence type="inferred from homology"/>
<feature type="domain" description="DNA helicase Pif1-like DEAD-box helicase" evidence="3">
    <location>
        <begin position="11"/>
        <end position="63"/>
    </location>
</feature>
<dbReference type="GO" id="GO:0006281">
    <property type="term" value="P:DNA repair"/>
    <property type="evidence" value="ECO:0007669"/>
    <property type="project" value="UniProtKB-KW"/>
</dbReference>
<reference evidence="7 8" key="1">
    <citation type="submission" date="2020-04" db="EMBL/GenBank/DDBJ databases">
        <title>Perkinsus olseni comparative genomics.</title>
        <authorList>
            <person name="Bogema D.R."/>
        </authorList>
    </citation>
    <scope>NUCLEOTIDE SEQUENCE [LARGE SCALE GENOMIC DNA]</scope>
    <source>
        <strain evidence="5">ATCC PRA-179</strain>
        <strain evidence="6">ATCC PRA-31</strain>
    </source>
</reference>
<evidence type="ECO:0000256" key="2">
    <source>
        <dbReference type="SAM" id="MobiDB-lite"/>
    </source>
</evidence>
<accession>A0A7J6KSG1</accession>
<dbReference type="EMBL" id="JABAHT010001206">
    <property type="protein sequence ID" value="KAF4649794.1"/>
    <property type="molecule type" value="Genomic_DNA"/>
</dbReference>
<dbReference type="Pfam" id="PF10551">
    <property type="entry name" value="MULE"/>
    <property type="match status" value="1"/>
</dbReference>
<comment type="caution">
    <text evidence="5">The sequence shown here is derived from an EMBL/GenBank/DDBJ whole genome shotgun (WGS) entry which is preliminary data.</text>
</comment>
<gene>
    <name evidence="6" type="ORF">FOL46_000847</name>
    <name evidence="5" type="ORF">FOZ61_000971</name>
</gene>
<evidence type="ECO:0000256" key="1">
    <source>
        <dbReference type="RuleBase" id="RU363044"/>
    </source>
</evidence>
<evidence type="ECO:0000313" key="8">
    <source>
        <dbReference type="Proteomes" id="UP000572268"/>
    </source>
</evidence>
<name>A0A7J6KSG1_PEROL</name>
<evidence type="ECO:0000313" key="7">
    <source>
        <dbReference type="Proteomes" id="UP000570595"/>
    </source>
</evidence>
<dbReference type="AlphaFoldDB" id="A0A7J6KSG1"/>
<feature type="compositionally biased region" description="Acidic residues" evidence="2">
    <location>
        <begin position="595"/>
        <end position="607"/>
    </location>
</feature>
<dbReference type="EMBL" id="JABANN010001202">
    <property type="protein sequence ID" value="KAF4650652.1"/>
    <property type="molecule type" value="Genomic_DNA"/>
</dbReference>
<keyword evidence="1" id="KW-0547">Nucleotide-binding</keyword>
<dbReference type="Proteomes" id="UP000570595">
    <property type="component" value="Unassembled WGS sequence"/>
</dbReference>
<dbReference type="PANTHER" id="PTHR47642">
    <property type="entry name" value="ATP-DEPENDENT DNA HELICASE"/>
    <property type="match status" value="1"/>
</dbReference>
<evidence type="ECO:0000259" key="4">
    <source>
        <dbReference type="Pfam" id="PF10551"/>
    </source>
</evidence>
<dbReference type="Pfam" id="PF05970">
    <property type="entry name" value="PIF1"/>
    <property type="match status" value="1"/>
</dbReference>
<keyword evidence="1" id="KW-0347">Helicase</keyword>
<feature type="region of interest" description="Disordered" evidence="2">
    <location>
        <begin position="509"/>
        <end position="625"/>
    </location>
</feature>
<keyword evidence="1" id="KW-0234">DNA repair</keyword>
<dbReference type="SUPFAM" id="SSF52540">
    <property type="entry name" value="P-loop containing nucleoside triphosphate hydrolases"/>
    <property type="match status" value="1"/>
</dbReference>
<evidence type="ECO:0000313" key="6">
    <source>
        <dbReference type="EMBL" id="KAF4650652.1"/>
    </source>
</evidence>
<protein>
    <recommendedName>
        <fullName evidence="1">ATP-dependent DNA helicase</fullName>
        <ecNumber evidence="1">5.6.2.3</ecNumber>
    </recommendedName>
</protein>
<dbReference type="EC" id="5.6.2.3" evidence="1"/>
<dbReference type="OrthoDB" id="442928at2759"/>
<dbReference type="InterPro" id="IPR051055">
    <property type="entry name" value="PIF1_helicase"/>
</dbReference>
<keyword evidence="1" id="KW-0227">DNA damage</keyword>
<dbReference type="Proteomes" id="UP000572268">
    <property type="component" value="Unassembled WGS sequence"/>
</dbReference>
<comment type="catalytic activity">
    <reaction evidence="1">
        <text>ATP + H2O = ADP + phosphate + H(+)</text>
        <dbReference type="Rhea" id="RHEA:13065"/>
        <dbReference type="ChEBI" id="CHEBI:15377"/>
        <dbReference type="ChEBI" id="CHEBI:15378"/>
        <dbReference type="ChEBI" id="CHEBI:30616"/>
        <dbReference type="ChEBI" id="CHEBI:43474"/>
        <dbReference type="ChEBI" id="CHEBI:456216"/>
        <dbReference type="EC" id="5.6.2.3"/>
    </reaction>
</comment>
<evidence type="ECO:0000313" key="5">
    <source>
        <dbReference type="EMBL" id="KAF4649794.1"/>
    </source>
</evidence>
<dbReference type="GO" id="GO:0016787">
    <property type="term" value="F:hydrolase activity"/>
    <property type="evidence" value="ECO:0007669"/>
    <property type="project" value="UniProtKB-KW"/>
</dbReference>
<keyword evidence="1" id="KW-0378">Hydrolase</keyword>
<dbReference type="InterPro" id="IPR010285">
    <property type="entry name" value="DNA_helicase_pif1-like_DEAD"/>
</dbReference>
<feature type="domain" description="MULE transposase" evidence="4">
    <location>
        <begin position="910"/>
        <end position="1007"/>
    </location>
</feature>
<dbReference type="GO" id="GO:0005524">
    <property type="term" value="F:ATP binding"/>
    <property type="evidence" value="ECO:0007669"/>
    <property type="project" value="UniProtKB-KW"/>
</dbReference>
<feature type="compositionally biased region" description="Acidic residues" evidence="2">
    <location>
        <begin position="568"/>
        <end position="585"/>
    </location>
</feature>
<dbReference type="InterPro" id="IPR027417">
    <property type="entry name" value="P-loop_NTPase"/>
</dbReference>
<organism evidence="5 7">
    <name type="scientific">Perkinsus olseni</name>
    <name type="common">Perkinsus atlanticus</name>
    <dbReference type="NCBI Taxonomy" id="32597"/>
    <lineage>
        <taxon>Eukaryota</taxon>
        <taxon>Sar</taxon>
        <taxon>Alveolata</taxon>
        <taxon>Perkinsozoa</taxon>
        <taxon>Perkinsea</taxon>
        <taxon>Perkinsida</taxon>
        <taxon>Perkinsidae</taxon>
        <taxon>Perkinsus</taxon>
    </lineage>
</organism>
<feature type="compositionally biased region" description="Low complexity" evidence="2">
    <location>
        <begin position="558"/>
        <end position="567"/>
    </location>
</feature>
<evidence type="ECO:0000259" key="3">
    <source>
        <dbReference type="Pfam" id="PF05970"/>
    </source>
</evidence>
<keyword evidence="1" id="KW-0067">ATP-binding</keyword>
<feature type="compositionally biased region" description="Polar residues" evidence="2">
    <location>
        <begin position="509"/>
        <end position="519"/>
    </location>
</feature>
<comment type="similarity">
    <text evidence="1">Belongs to the helicase family.</text>
</comment>
<keyword evidence="1" id="KW-0233">DNA recombination</keyword>
<dbReference type="InterPro" id="IPR018289">
    <property type="entry name" value="MULE_transposase_dom"/>
</dbReference>
<comment type="cofactor">
    <cofactor evidence="1">
        <name>Mg(2+)</name>
        <dbReference type="ChEBI" id="CHEBI:18420"/>
    </cofactor>
</comment>
<dbReference type="GO" id="GO:0006310">
    <property type="term" value="P:DNA recombination"/>
    <property type="evidence" value="ECO:0007669"/>
    <property type="project" value="UniProtKB-KW"/>
</dbReference>